<evidence type="ECO:0008006" key="6">
    <source>
        <dbReference type="Google" id="ProtNLM"/>
    </source>
</evidence>
<feature type="region of interest" description="Disordered" evidence="1">
    <location>
        <begin position="116"/>
        <end position="173"/>
    </location>
</feature>
<dbReference type="RefSeq" id="WP_190108721.1">
    <property type="nucleotide sequence ID" value="NZ_BMVB01000003.1"/>
</dbReference>
<evidence type="ECO:0000313" key="5">
    <source>
        <dbReference type="Proteomes" id="UP000646244"/>
    </source>
</evidence>
<accession>A0A918WFF8</accession>
<keyword evidence="2" id="KW-0472">Membrane</keyword>
<feature type="compositionally biased region" description="Low complexity" evidence="1">
    <location>
        <begin position="136"/>
        <end position="173"/>
    </location>
</feature>
<sequence length="206" mass="20326">MPDRRFTAAAAALAGLLVLGSGTAAHAHGDTIHLTVTGVVAGHPTTKATWEDDGHPVSEKVAGTITATSADGTTLGPWRFVPVPGEPGTFTTSEALPAGQWTLTAQTAFPALGRAEERAEVTPASLTGPPAPAGPVAPQRSTAPAPASPAAADPSAHTAAAAGSPRTASEDGPAPGAVALGAVAVVAGAGGIAAFWLLRRRRAHRP</sequence>
<name>A0A918WFF8_STRCJ</name>
<keyword evidence="2" id="KW-1133">Transmembrane helix</keyword>
<evidence type="ECO:0000256" key="2">
    <source>
        <dbReference type="SAM" id="Phobius"/>
    </source>
</evidence>
<keyword evidence="3" id="KW-0732">Signal</keyword>
<gene>
    <name evidence="4" type="ORF">GCM10010507_13710</name>
</gene>
<feature type="transmembrane region" description="Helical" evidence="2">
    <location>
        <begin position="176"/>
        <end position="198"/>
    </location>
</feature>
<feature type="signal peptide" evidence="3">
    <location>
        <begin position="1"/>
        <end position="27"/>
    </location>
</feature>
<evidence type="ECO:0000256" key="1">
    <source>
        <dbReference type="SAM" id="MobiDB-lite"/>
    </source>
</evidence>
<reference evidence="4" key="2">
    <citation type="submission" date="2020-09" db="EMBL/GenBank/DDBJ databases">
        <authorList>
            <person name="Sun Q."/>
            <person name="Ohkuma M."/>
        </authorList>
    </citation>
    <scope>NUCLEOTIDE SEQUENCE</scope>
    <source>
        <strain evidence="4">JCM 4633</strain>
    </source>
</reference>
<dbReference type="AlphaFoldDB" id="A0A918WFF8"/>
<dbReference type="EMBL" id="BMVB01000003">
    <property type="protein sequence ID" value="GHC40731.1"/>
    <property type="molecule type" value="Genomic_DNA"/>
</dbReference>
<keyword evidence="2" id="KW-0812">Transmembrane</keyword>
<reference evidence="4" key="1">
    <citation type="journal article" date="2014" name="Int. J. Syst. Evol. Microbiol.">
        <title>Complete genome sequence of Corynebacterium casei LMG S-19264T (=DSM 44701T), isolated from a smear-ripened cheese.</title>
        <authorList>
            <consortium name="US DOE Joint Genome Institute (JGI-PGF)"/>
            <person name="Walter F."/>
            <person name="Albersmeier A."/>
            <person name="Kalinowski J."/>
            <person name="Ruckert C."/>
        </authorList>
    </citation>
    <scope>NUCLEOTIDE SEQUENCE</scope>
    <source>
        <strain evidence="4">JCM 4633</strain>
    </source>
</reference>
<evidence type="ECO:0000256" key="3">
    <source>
        <dbReference type="SAM" id="SignalP"/>
    </source>
</evidence>
<protein>
    <recommendedName>
        <fullName evidence="6">DUF4198 domain-containing protein</fullName>
    </recommendedName>
</protein>
<comment type="caution">
    <text evidence="4">The sequence shown here is derived from an EMBL/GenBank/DDBJ whole genome shotgun (WGS) entry which is preliminary data.</text>
</comment>
<feature type="chain" id="PRO_5037893789" description="DUF4198 domain-containing protein" evidence="3">
    <location>
        <begin position="28"/>
        <end position="206"/>
    </location>
</feature>
<dbReference type="Proteomes" id="UP000646244">
    <property type="component" value="Unassembled WGS sequence"/>
</dbReference>
<proteinExistence type="predicted"/>
<evidence type="ECO:0000313" key="4">
    <source>
        <dbReference type="EMBL" id="GHC40731.1"/>
    </source>
</evidence>
<organism evidence="4 5">
    <name type="scientific">Streptomyces cinnamoneus</name>
    <name type="common">Streptoverticillium cinnamoneum</name>
    <dbReference type="NCBI Taxonomy" id="53446"/>
    <lineage>
        <taxon>Bacteria</taxon>
        <taxon>Bacillati</taxon>
        <taxon>Actinomycetota</taxon>
        <taxon>Actinomycetes</taxon>
        <taxon>Kitasatosporales</taxon>
        <taxon>Streptomycetaceae</taxon>
        <taxon>Streptomyces</taxon>
        <taxon>Streptomyces cinnamoneus group</taxon>
    </lineage>
</organism>